<name>A0AAU7ML01_9GAMM</name>
<gene>
    <name evidence="4" type="ORF">ABNF92_17260</name>
</gene>
<protein>
    <submittedName>
        <fullName evidence="4">FecR family protein</fullName>
    </submittedName>
</protein>
<dbReference type="KEGG" id="mamm:ABNF92_17260"/>
<feature type="signal peptide" evidence="2">
    <location>
        <begin position="1"/>
        <end position="23"/>
    </location>
</feature>
<evidence type="ECO:0000256" key="2">
    <source>
        <dbReference type="SAM" id="SignalP"/>
    </source>
</evidence>
<feature type="chain" id="PRO_5043391995" evidence="2">
    <location>
        <begin position="24"/>
        <end position="565"/>
    </location>
</feature>
<dbReference type="AlphaFoldDB" id="A0AAU7ML01"/>
<dbReference type="EMBL" id="CP157802">
    <property type="protein sequence ID" value="XBQ19176.1"/>
    <property type="molecule type" value="Genomic_DNA"/>
</dbReference>
<accession>A0AAU7ML01</accession>
<reference evidence="4" key="1">
    <citation type="submission" date="2024-05" db="EMBL/GenBank/DDBJ databases">
        <title>Draft Genome Sequences of Flagellimonas sp. MMG031 and Marinobacter sp. MMG032 Isolated from the dinoflagellate Symbiodinium pilosum.</title>
        <authorList>
            <person name="Shikuma N.J."/>
            <person name="Farrell M.V."/>
        </authorList>
    </citation>
    <scope>NUCLEOTIDE SEQUENCE</scope>
    <source>
        <strain evidence="4">MMG032</strain>
    </source>
</reference>
<keyword evidence="2" id="KW-0732">Signal</keyword>
<feature type="domain" description="FecR protein" evidence="3">
    <location>
        <begin position="61"/>
        <end position="163"/>
    </location>
</feature>
<dbReference type="PANTHER" id="PTHR38731:SF1">
    <property type="entry name" value="FECR PROTEIN DOMAIN-CONTAINING PROTEIN"/>
    <property type="match status" value="1"/>
</dbReference>
<evidence type="ECO:0000259" key="3">
    <source>
        <dbReference type="Pfam" id="PF04773"/>
    </source>
</evidence>
<evidence type="ECO:0000313" key="4">
    <source>
        <dbReference type="EMBL" id="XBQ19176.1"/>
    </source>
</evidence>
<organism evidence="4">
    <name type="scientific">Marinobacter sp. MMG032</name>
    <dbReference type="NCBI Taxonomy" id="3158548"/>
    <lineage>
        <taxon>Bacteria</taxon>
        <taxon>Pseudomonadati</taxon>
        <taxon>Pseudomonadota</taxon>
        <taxon>Gammaproteobacteria</taxon>
        <taxon>Pseudomonadales</taxon>
        <taxon>Marinobacteraceae</taxon>
        <taxon>Marinobacter</taxon>
    </lineage>
</organism>
<feature type="region of interest" description="Disordered" evidence="1">
    <location>
        <begin position="198"/>
        <end position="273"/>
    </location>
</feature>
<dbReference type="Gene3D" id="2.60.120.1440">
    <property type="match status" value="1"/>
</dbReference>
<proteinExistence type="predicted"/>
<dbReference type="Pfam" id="PF04773">
    <property type="entry name" value="FecR"/>
    <property type="match status" value="1"/>
</dbReference>
<dbReference type="PANTHER" id="PTHR38731">
    <property type="entry name" value="LIPL45-RELATED LIPOPROTEIN-RELATED"/>
    <property type="match status" value="1"/>
</dbReference>
<sequence length="565" mass="58747">MDIRFSLLAALLLCCTWPVYAQAATAPAAIVIVASGSVQALGEEGFRPLKRRSEVFVGESVLTGPDARTQLRFSDGAIISLENDSELLIEAYQRNEEEPQKSKALLRMVTGGLRSITGAIADDYPEGYEVETPLASIGVRGTDFQLKLSATKLAVAVWDGAVNVSNQAGSADIGPTLPFRFAVVTDASVAPETVLSAPAEFGGIGTEGDSDRDGESPAEDGESNSPTSESGPAGINDGATLSDTLVSDSLPTQQGVSVGEPVPTIDPDMPEWFTPKQGRANATLFTTPQLNADGVVTRYSTNSGLSAAPASGNGITLSTQVSDTQDSGYIFVDWPASSAVKAPGFPVYWGSWNGTSEVLEFFSGSPNPDGTYDLESYDVYPSGRDFANTMWSYTTVAALGLNDISQVFPGTTTLTFSSGTGFNTGLVLDSQFSDGALDPARSFIGFDLNLNTGEVIESSGGYQFTVVGGGFDQVWSSGRGASDIGSDLTGPAPELSFTHINTSVANSDGSINAEIPAGGITRGLIIPSDIDPAQLGFLGSISLSARDAAGTPLSSGYVTFILESQ</sequence>
<feature type="compositionally biased region" description="Polar residues" evidence="1">
    <location>
        <begin position="239"/>
        <end position="256"/>
    </location>
</feature>
<dbReference type="RefSeq" id="WP_349342838.1">
    <property type="nucleotide sequence ID" value="NZ_CP157802.1"/>
</dbReference>
<evidence type="ECO:0000256" key="1">
    <source>
        <dbReference type="SAM" id="MobiDB-lite"/>
    </source>
</evidence>
<dbReference type="InterPro" id="IPR006860">
    <property type="entry name" value="FecR"/>
</dbReference>